<comment type="similarity">
    <text evidence="1">Belongs to the phosphatidylethanolamine-binding protein family.</text>
</comment>
<dbReference type="InterPro" id="IPR001858">
    <property type="entry name" value="Phosphatidylethanolamine-bd_CS"/>
</dbReference>
<dbReference type="Gene3D" id="3.90.280.10">
    <property type="entry name" value="PEBP-like"/>
    <property type="match status" value="1"/>
</dbReference>
<name>W9S4T6_9ROSA</name>
<dbReference type="Proteomes" id="UP000030645">
    <property type="component" value="Unassembled WGS sequence"/>
</dbReference>
<dbReference type="CDD" id="cd00866">
    <property type="entry name" value="PEBP_euk"/>
    <property type="match status" value="1"/>
</dbReference>
<sequence length="174" mass="19691">MSRILEPALSVGRVVGDVVDNFTTSVRMNVVYNSNKQVANGHEIMPYVVISKPRVEIGGDDMRAAYTLIMTDPDAPSPSNPYLREHLHWMVTDIPGTTDASFGREILSYETPKPVVGIHRYVFILFKQRGRQTVRSPDSRDYFNTRTFSQDNNLGLPVAAVYFNAQRETAARRR</sequence>
<dbReference type="FunFam" id="3.90.280.10:FF:000001">
    <property type="entry name" value="Terminal flower 1"/>
    <property type="match status" value="1"/>
</dbReference>
<evidence type="ECO:0008006" key="4">
    <source>
        <dbReference type="Google" id="ProtNLM"/>
    </source>
</evidence>
<dbReference type="AlphaFoldDB" id="W9S4T6"/>
<reference evidence="3" key="1">
    <citation type="submission" date="2013-01" db="EMBL/GenBank/DDBJ databases">
        <title>Draft Genome Sequence of a Mulberry Tree, Morus notabilis C.K. Schneid.</title>
        <authorList>
            <person name="He N."/>
            <person name="Zhao S."/>
        </authorList>
    </citation>
    <scope>NUCLEOTIDE SEQUENCE</scope>
</reference>
<dbReference type="SUPFAM" id="SSF49777">
    <property type="entry name" value="PEBP-like"/>
    <property type="match status" value="1"/>
</dbReference>
<dbReference type="eggNOG" id="KOG3346">
    <property type="taxonomic scope" value="Eukaryota"/>
</dbReference>
<proteinExistence type="inferred from homology"/>
<protein>
    <recommendedName>
        <fullName evidence="4">CEN-like protein 1</fullName>
    </recommendedName>
</protein>
<evidence type="ECO:0000313" key="2">
    <source>
        <dbReference type="EMBL" id="EXC15956.1"/>
    </source>
</evidence>
<dbReference type="InterPro" id="IPR036610">
    <property type="entry name" value="PEBP-like_sf"/>
</dbReference>
<organism evidence="2 3">
    <name type="scientific">Morus notabilis</name>
    <dbReference type="NCBI Taxonomy" id="981085"/>
    <lineage>
        <taxon>Eukaryota</taxon>
        <taxon>Viridiplantae</taxon>
        <taxon>Streptophyta</taxon>
        <taxon>Embryophyta</taxon>
        <taxon>Tracheophyta</taxon>
        <taxon>Spermatophyta</taxon>
        <taxon>Magnoliopsida</taxon>
        <taxon>eudicotyledons</taxon>
        <taxon>Gunneridae</taxon>
        <taxon>Pentapetalae</taxon>
        <taxon>rosids</taxon>
        <taxon>fabids</taxon>
        <taxon>Rosales</taxon>
        <taxon>Moraceae</taxon>
        <taxon>Moreae</taxon>
        <taxon>Morus</taxon>
    </lineage>
</organism>
<dbReference type="PANTHER" id="PTHR11362">
    <property type="entry name" value="PHOSPHATIDYLETHANOLAMINE-BINDING PROTEIN"/>
    <property type="match status" value="1"/>
</dbReference>
<evidence type="ECO:0000256" key="1">
    <source>
        <dbReference type="ARBA" id="ARBA00007091"/>
    </source>
</evidence>
<dbReference type="OrthoDB" id="2506647at2759"/>
<dbReference type="PROSITE" id="PS01220">
    <property type="entry name" value="PBP"/>
    <property type="match status" value="1"/>
</dbReference>
<keyword evidence="3" id="KW-1185">Reference proteome</keyword>
<evidence type="ECO:0000313" key="3">
    <source>
        <dbReference type="Proteomes" id="UP000030645"/>
    </source>
</evidence>
<dbReference type="InterPro" id="IPR008914">
    <property type="entry name" value="PEBP"/>
</dbReference>
<dbReference type="PANTHER" id="PTHR11362:SF108">
    <property type="entry name" value="PROTEIN BROTHER OF FT AND TFL 1"/>
    <property type="match status" value="1"/>
</dbReference>
<dbReference type="GO" id="GO:0009908">
    <property type="term" value="P:flower development"/>
    <property type="evidence" value="ECO:0007669"/>
    <property type="project" value="TreeGrafter"/>
</dbReference>
<dbReference type="KEGG" id="mnt:21398841"/>
<dbReference type="STRING" id="981085.W9S4T6"/>
<dbReference type="EMBL" id="KE345785">
    <property type="protein sequence ID" value="EXC15956.1"/>
    <property type="molecule type" value="Genomic_DNA"/>
</dbReference>
<accession>W9S4T6</accession>
<dbReference type="InterPro" id="IPR035810">
    <property type="entry name" value="PEBP_euk"/>
</dbReference>
<dbReference type="GO" id="GO:0010228">
    <property type="term" value="P:vegetative to reproductive phase transition of meristem"/>
    <property type="evidence" value="ECO:0007669"/>
    <property type="project" value="TreeGrafter"/>
</dbReference>
<gene>
    <name evidence="2" type="ORF">L484_015759</name>
</gene>
<dbReference type="Pfam" id="PF01161">
    <property type="entry name" value="PBP"/>
    <property type="match status" value="1"/>
</dbReference>